<dbReference type="CDD" id="cd17768">
    <property type="entry name" value="adenosylhopane_nucleosidase_HpnG-like"/>
    <property type="match status" value="1"/>
</dbReference>
<dbReference type="EMBL" id="CP002083">
    <property type="protein sequence ID" value="ADJ22299.1"/>
    <property type="molecule type" value="Genomic_DNA"/>
</dbReference>
<organism evidence="2 3">
    <name type="scientific">Hyphomicrobium denitrificans (strain ATCC 51888 / DSM 1869 / NCIMB 11706 / TK 0415)</name>
    <dbReference type="NCBI Taxonomy" id="582899"/>
    <lineage>
        <taxon>Bacteria</taxon>
        <taxon>Pseudomonadati</taxon>
        <taxon>Pseudomonadota</taxon>
        <taxon>Alphaproteobacteria</taxon>
        <taxon>Hyphomicrobiales</taxon>
        <taxon>Hyphomicrobiaceae</taxon>
        <taxon>Hyphomicrobium</taxon>
    </lineage>
</organism>
<dbReference type="STRING" id="582899.Hden_0478"/>
<dbReference type="InterPro" id="IPR000845">
    <property type="entry name" value="Nucleoside_phosphorylase_d"/>
</dbReference>
<accession>D8JS40</accession>
<dbReference type="GO" id="GO:0009116">
    <property type="term" value="P:nucleoside metabolic process"/>
    <property type="evidence" value="ECO:0007669"/>
    <property type="project" value="InterPro"/>
</dbReference>
<evidence type="ECO:0000313" key="3">
    <source>
        <dbReference type="Proteomes" id="UP000002033"/>
    </source>
</evidence>
<dbReference type="Pfam" id="PF01048">
    <property type="entry name" value="PNP_UDP_1"/>
    <property type="match status" value="1"/>
</dbReference>
<name>D8JS40_HYPDA</name>
<feature type="domain" description="Nucleoside phosphorylase" evidence="1">
    <location>
        <begin position="41"/>
        <end position="161"/>
    </location>
</feature>
<dbReference type="Gene3D" id="3.40.50.1580">
    <property type="entry name" value="Nucleoside phosphorylase domain"/>
    <property type="match status" value="1"/>
</dbReference>
<evidence type="ECO:0000313" key="2">
    <source>
        <dbReference type="EMBL" id="ADJ22299.1"/>
    </source>
</evidence>
<dbReference type="KEGG" id="hdn:Hden_0478"/>
<dbReference type="Proteomes" id="UP000002033">
    <property type="component" value="Chromosome"/>
</dbReference>
<dbReference type="InterPro" id="IPR035994">
    <property type="entry name" value="Nucleoside_phosphorylase_sf"/>
</dbReference>
<keyword evidence="3" id="KW-1185">Reference proteome</keyword>
<dbReference type="SUPFAM" id="SSF53167">
    <property type="entry name" value="Purine and uridine phosphorylases"/>
    <property type="match status" value="1"/>
</dbReference>
<evidence type="ECO:0000259" key="1">
    <source>
        <dbReference type="Pfam" id="PF01048"/>
    </source>
</evidence>
<dbReference type="HOGENOM" id="CLU_031248_4_0_5"/>
<dbReference type="NCBIfam" id="TIGR03468">
    <property type="entry name" value="HpnG"/>
    <property type="match status" value="1"/>
</dbReference>
<proteinExistence type="predicted"/>
<dbReference type="RefSeq" id="WP_013214518.1">
    <property type="nucleotide sequence ID" value="NC_014313.1"/>
</dbReference>
<dbReference type="AlphaFoldDB" id="D8JS40"/>
<dbReference type="InterPro" id="IPR017831">
    <property type="entry name" value="Hopanoid-assoc_phosphoryl_HpnG"/>
</dbReference>
<reference evidence="3" key="1">
    <citation type="journal article" date="2011" name="J. Bacteriol.">
        <title>Genome sequences of eight morphologically diverse alphaproteobacteria.</title>
        <authorList>
            <consortium name="US DOE Joint Genome Institute"/>
            <person name="Brown P.J."/>
            <person name="Kysela D.T."/>
            <person name="Buechlein A."/>
            <person name="Hemmerich C."/>
            <person name="Brun Y.V."/>
        </authorList>
    </citation>
    <scope>NUCLEOTIDE SEQUENCE [LARGE SCALE GENOMIC DNA]</scope>
    <source>
        <strain evidence="3">ATCC 51888 / DSM 1869 / NCIB 11706 / TK 0415</strain>
    </source>
</reference>
<dbReference type="eggNOG" id="COG0775">
    <property type="taxonomic scope" value="Bacteria"/>
</dbReference>
<dbReference type="OrthoDB" id="7357315at2"/>
<gene>
    <name evidence="2" type="ordered locus">Hden_0478</name>
</gene>
<sequence length="227" mass="23201">MQAPGFVVAATGLRAEARIAGRSPCVKAIAGGGDEARLAALIERAIEDGARGLISFGIAGALQPGLQPGACIVGSAVLFDGNRFATDDAWSARLLDVLPEARREAVLGSARAVGGVDEKAELHRGTGAAIVDMESHVVARIAVARGLPFAVLRVVADSAEQSLPPAAVNGMKPDGTPDIAGVLKSLASQPGQLPDLMRTAFAARRAMAGLLRCHRLLGPGLGFVDLC</sequence>
<dbReference type="GO" id="GO:0003824">
    <property type="term" value="F:catalytic activity"/>
    <property type="evidence" value="ECO:0007669"/>
    <property type="project" value="InterPro"/>
</dbReference>
<protein>
    <submittedName>
        <fullName evidence="2">Hopanoid-associated phosphorylase</fullName>
    </submittedName>
</protein>